<dbReference type="Proteomes" id="UP000186817">
    <property type="component" value="Unassembled WGS sequence"/>
</dbReference>
<proteinExistence type="predicted"/>
<dbReference type="EMBL" id="LSRX01000241">
    <property type="protein sequence ID" value="OLQ03251.1"/>
    <property type="molecule type" value="Genomic_DNA"/>
</dbReference>
<protein>
    <submittedName>
        <fullName evidence="2">Uncharacterized protein</fullName>
    </submittedName>
</protein>
<gene>
    <name evidence="2" type="ORF">AK812_SmicGene13797</name>
</gene>
<feature type="region of interest" description="Disordered" evidence="1">
    <location>
        <begin position="164"/>
        <end position="187"/>
    </location>
</feature>
<dbReference type="AlphaFoldDB" id="A0A1Q9E768"/>
<evidence type="ECO:0000313" key="3">
    <source>
        <dbReference type="Proteomes" id="UP000186817"/>
    </source>
</evidence>
<evidence type="ECO:0000256" key="1">
    <source>
        <dbReference type="SAM" id="MobiDB-lite"/>
    </source>
</evidence>
<organism evidence="2 3">
    <name type="scientific">Symbiodinium microadriaticum</name>
    <name type="common">Dinoflagellate</name>
    <name type="synonym">Zooxanthella microadriatica</name>
    <dbReference type="NCBI Taxonomy" id="2951"/>
    <lineage>
        <taxon>Eukaryota</taxon>
        <taxon>Sar</taxon>
        <taxon>Alveolata</taxon>
        <taxon>Dinophyceae</taxon>
        <taxon>Suessiales</taxon>
        <taxon>Symbiodiniaceae</taxon>
        <taxon>Symbiodinium</taxon>
    </lineage>
</organism>
<accession>A0A1Q9E768</accession>
<name>A0A1Q9E768_SYMMI</name>
<keyword evidence="3" id="KW-1185">Reference proteome</keyword>
<feature type="compositionally biased region" description="Basic and acidic residues" evidence="1">
    <location>
        <begin position="167"/>
        <end position="187"/>
    </location>
</feature>
<comment type="caution">
    <text evidence="2">The sequence shown here is derived from an EMBL/GenBank/DDBJ whole genome shotgun (WGS) entry which is preliminary data.</text>
</comment>
<feature type="region of interest" description="Disordered" evidence="1">
    <location>
        <begin position="115"/>
        <end position="135"/>
    </location>
</feature>
<evidence type="ECO:0000313" key="2">
    <source>
        <dbReference type="EMBL" id="OLQ03251.1"/>
    </source>
</evidence>
<reference evidence="2 3" key="1">
    <citation type="submission" date="2016-02" db="EMBL/GenBank/DDBJ databases">
        <title>Genome analysis of coral dinoflagellate symbionts highlights evolutionary adaptations to a symbiotic lifestyle.</title>
        <authorList>
            <person name="Aranda M."/>
            <person name="Li Y."/>
            <person name="Liew Y.J."/>
            <person name="Baumgarten S."/>
            <person name="Simakov O."/>
            <person name="Wilson M."/>
            <person name="Piel J."/>
            <person name="Ashoor H."/>
            <person name="Bougouffa S."/>
            <person name="Bajic V.B."/>
            <person name="Ryu T."/>
            <person name="Ravasi T."/>
            <person name="Bayer T."/>
            <person name="Micklem G."/>
            <person name="Kim H."/>
            <person name="Bhak J."/>
            <person name="Lajeunesse T.C."/>
            <person name="Voolstra C.R."/>
        </authorList>
    </citation>
    <scope>NUCLEOTIDE SEQUENCE [LARGE SCALE GENOMIC DNA]</scope>
    <source>
        <strain evidence="2 3">CCMP2467</strain>
    </source>
</reference>
<sequence>MRICSCIIRASLPAAFEPRDLPPGCGLGPHLPAQASCRKGRNWFTKGRSRCHQGRGGLAREAHRLMTRRPGRERCCLEVEDGEWTALRRLEDVSASKVSADLPAEATAEPVQGSFFSGYGGHSAPEAPGSPELQTQQQLQTKLCHELSELVKVQQAWYSMLSSACRHQQEQPRPEEPLPSDLRRRQL</sequence>